<evidence type="ECO:0000256" key="5">
    <source>
        <dbReference type="ARBA" id="ARBA00022975"/>
    </source>
</evidence>
<protein>
    <recommendedName>
        <fullName evidence="3">Orotidine 5'-phosphate decarboxylase</fullName>
        <ecNumber evidence="2">4.1.1.23</ecNumber>
    </recommendedName>
    <alternativeName>
        <fullName evidence="6">OMP decarboxylase</fullName>
    </alternativeName>
</protein>
<dbReference type="PANTHER" id="PTHR43375:SF1">
    <property type="entry name" value="OROTIDINE 5'-PHOSPHATE DECARBOXYLASE"/>
    <property type="match status" value="1"/>
</dbReference>
<dbReference type="GO" id="GO:0004590">
    <property type="term" value="F:orotidine-5'-phosphate decarboxylase activity"/>
    <property type="evidence" value="ECO:0007669"/>
    <property type="project" value="UniProtKB-EC"/>
</dbReference>
<dbReference type="UniPathway" id="UPA00070">
    <property type="reaction ID" value="UER00120"/>
</dbReference>
<evidence type="ECO:0000256" key="6">
    <source>
        <dbReference type="ARBA" id="ARBA00033428"/>
    </source>
</evidence>
<keyword evidence="4" id="KW-0456">Lyase</keyword>
<dbReference type="EC" id="4.1.1.23" evidence="2"/>
<dbReference type="GO" id="GO:0044205">
    <property type="term" value="P:'de novo' UMP biosynthetic process"/>
    <property type="evidence" value="ECO:0007669"/>
    <property type="project" value="UniProtKB-UniPathway"/>
</dbReference>
<evidence type="ECO:0000256" key="3">
    <source>
        <dbReference type="ARBA" id="ARBA00021923"/>
    </source>
</evidence>
<dbReference type="InterPro" id="IPR011060">
    <property type="entry name" value="RibuloseP-bd_barrel"/>
</dbReference>
<evidence type="ECO:0000256" key="4">
    <source>
        <dbReference type="ARBA" id="ARBA00022793"/>
    </source>
</evidence>
<reference evidence="8" key="1">
    <citation type="submission" date="2015-01" db="EMBL/GenBank/DDBJ databases">
        <authorList>
            <person name="MANFREDI Pablo"/>
        </authorList>
    </citation>
    <scope>NUCLEOTIDE SEQUENCE [LARGE SCALE GENOMIC DNA]</scope>
    <source>
        <strain evidence="8">Cc11</strain>
    </source>
</reference>
<evidence type="ECO:0000256" key="1">
    <source>
        <dbReference type="ARBA" id="ARBA00004861"/>
    </source>
</evidence>
<dbReference type="Proteomes" id="UP000039370">
    <property type="component" value="Unassembled WGS sequence"/>
</dbReference>
<proteinExistence type="predicted"/>
<dbReference type="SUPFAM" id="SSF51366">
    <property type="entry name" value="Ribulose-phoshate binding barrel"/>
    <property type="match status" value="1"/>
</dbReference>
<organism evidence="7 8">
    <name type="scientific">Capnocytophaga canimorsus</name>
    <dbReference type="NCBI Taxonomy" id="28188"/>
    <lineage>
        <taxon>Bacteria</taxon>
        <taxon>Pseudomonadati</taxon>
        <taxon>Bacteroidota</taxon>
        <taxon>Flavobacteriia</taxon>
        <taxon>Flavobacteriales</taxon>
        <taxon>Flavobacteriaceae</taxon>
        <taxon>Capnocytophaga</taxon>
    </lineage>
</organism>
<comment type="pathway">
    <text evidence="1">Pyrimidine metabolism; UMP biosynthesis via de novo pathway; UMP from orotate: step 2/2.</text>
</comment>
<evidence type="ECO:0000313" key="8">
    <source>
        <dbReference type="Proteomes" id="UP000039370"/>
    </source>
</evidence>
<gene>
    <name evidence="7" type="ORF">CCAN11_2150005</name>
</gene>
<accession>A0A0B7IEV5</accession>
<keyword evidence="5" id="KW-0665">Pyrimidine biosynthesis</keyword>
<dbReference type="PANTHER" id="PTHR43375">
    <property type="entry name" value="OROTIDINE 5'-PHOSPHATE DECARBOXYLASE"/>
    <property type="match status" value="1"/>
</dbReference>
<dbReference type="EMBL" id="CDOK01000130">
    <property type="protein sequence ID" value="CEN50456.1"/>
    <property type="molecule type" value="Genomic_DNA"/>
</dbReference>
<dbReference type="InterPro" id="IPR013785">
    <property type="entry name" value="Aldolase_TIM"/>
</dbReference>
<dbReference type="Gene3D" id="3.20.20.70">
    <property type="entry name" value="Aldolase class I"/>
    <property type="match status" value="1"/>
</dbReference>
<dbReference type="AlphaFoldDB" id="A0A0B7IEV5"/>
<sequence length="122" mass="14139">MTLQKLINQIRKKKSFLCVGLDVDLTKVPSHLLQTEDPIFEFNKSIIDATHSFAVAYKPNTAFYEAYGVKRFGNHWQKLLHISMKIILIYLPLPMRNVAILAIRRQCMLRLFSMICSSIALR</sequence>
<keyword evidence="4" id="KW-0210">Decarboxylase</keyword>
<name>A0A0B7IEV5_9FLAO</name>
<dbReference type="InterPro" id="IPR011995">
    <property type="entry name" value="OMPdecase_type-2"/>
</dbReference>
<evidence type="ECO:0000313" key="7">
    <source>
        <dbReference type="EMBL" id="CEN50456.1"/>
    </source>
</evidence>
<evidence type="ECO:0000256" key="2">
    <source>
        <dbReference type="ARBA" id="ARBA00012321"/>
    </source>
</evidence>